<proteinExistence type="inferred from homology"/>
<sequence length="106" mass="12306">MSLETYAFRMQLHAGMAEEYRRRHEEIWPELVKLLREAGVSDYTIHLDAKTGALFAQLRRPRDHGMDALPDHPVMQRWWAHMADIMATNPDGSPVAMPLEPMFHLP</sequence>
<dbReference type="Gene3D" id="3.30.70.100">
    <property type="match status" value="1"/>
</dbReference>
<feature type="binding site" evidence="5">
    <location>
        <begin position="78"/>
        <end position="79"/>
    </location>
    <ligand>
        <name>substrate</name>
    </ligand>
</feature>
<evidence type="ECO:0000256" key="6">
    <source>
        <dbReference type="NCBIfam" id="TIGR02625"/>
    </source>
</evidence>
<feature type="binding site" evidence="5">
    <location>
        <position position="43"/>
    </location>
    <ligand>
        <name>substrate</name>
    </ligand>
</feature>
<gene>
    <name evidence="5" type="primary">rhaM</name>
    <name evidence="7" type="ORF">FHS00_003148</name>
</gene>
<keyword evidence="2 5" id="KW-0413">Isomerase</keyword>
<evidence type="ECO:0000256" key="2">
    <source>
        <dbReference type="ARBA" id="ARBA00023235"/>
    </source>
</evidence>
<comment type="caution">
    <text evidence="7">The sequence shown here is derived from an EMBL/GenBank/DDBJ whole genome shotgun (WGS) entry which is preliminary data.</text>
</comment>
<protein>
    <recommendedName>
        <fullName evidence="5 6">L-rhamnose mutarotase</fullName>
        <ecNumber evidence="5 6">5.1.3.32</ecNumber>
    </recommendedName>
    <alternativeName>
        <fullName evidence="5">Rhamnose 1-epimerase</fullName>
    </alternativeName>
    <alternativeName>
        <fullName evidence="5">Type-3 mutarotase</fullName>
    </alternativeName>
</protein>
<comment type="subunit">
    <text evidence="5">Homodimer.</text>
</comment>
<dbReference type="Pfam" id="PF05336">
    <property type="entry name" value="rhaM"/>
    <property type="match status" value="1"/>
</dbReference>
<organism evidence="7 8">
    <name type="scientific">Limimaricola variabilis</name>
    <dbReference type="NCBI Taxonomy" id="1492771"/>
    <lineage>
        <taxon>Bacteria</taxon>
        <taxon>Pseudomonadati</taxon>
        <taxon>Pseudomonadota</taxon>
        <taxon>Alphaproteobacteria</taxon>
        <taxon>Rhodobacterales</taxon>
        <taxon>Paracoccaceae</taxon>
        <taxon>Limimaricola</taxon>
    </lineage>
</organism>
<dbReference type="RefSeq" id="WP_183475023.1">
    <property type="nucleotide sequence ID" value="NZ_JACIBX010000016.1"/>
</dbReference>
<evidence type="ECO:0000256" key="4">
    <source>
        <dbReference type="ARBA" id="ARBA00023308"/>
    </source>
</evidence>
<feature type="active site" description="Proton donor" evidence="5">
    <location>
        <position position="24"/>
    </location>
</feature>
<comment type="pathway">
    <text evidence="5">Carbohydrate metabolism; L-rhamnose metabolism.</text>
</comment>
<evidence type="ECO:0000256" key="3">
    <source>
        <dbReference type="ARBA" id="ARBA00023277"/>
    </source>
</evidence>
<dbReference type="Proteomes" id="UP000576152">
    <property type="component" value="Unassembled WGS sequence"/>
</dbReference>
<dbReference type="SUPFAM" id="SSF54909">
    <property type="entry name" value="Dimeric alpha+beta barrel"/>
    <property type="match status" value="1"/>
</dbReference>
<comment type="similarity">
    <text evidence="5">Belongs to the rhamnose mutarotase family.</text>
</comment>
<dbReference type="InterPro" id="IPR011008">
    <property type="entry name" value="Dimeric_a/b-barrel"/>
</dbReference>
<reference evidence="7 8" key="1">
    <citation type="submission" date="2020-08" db="EMBL/GenBank/DDBJ databases">
        <title>Genomic Encyclopedia of Type Strains, Phase III (KMG-III): the genomes of soil and plant-associated and newly described type strains.</title>
        <authorList>
            <person name="Whitman W."/>
        </authorList>
    </citation>
    <scope>NUCLEOTIDE SEQUENCE [LARGE SCALE GENOMIC DNA]</scope>
    <source>
        <strain evidence="7 8">CECT 8572</strain>
    </source>
</reference>
<dbReference type="HAMAP" id="MF_01663">
    <property type="entry name" value="L_rham_rotase"/>
    <property type="match status" value="1"/>
</dbReference>
<dbReference type="PANTHER" id="PTHR34389:SF2">
    <property type="entry name" value="L-RHAMNOSE MUTAROTASE"/>
    <property type="match status" value="1"/>
</dbReference>
<dbReference type="InterPro" id="IPR013448">
    <property type="entry name" value="L-rhamnose_mutarotase"/>
</dbReference>
<evidence type="ECO:0000256" key="5">
    <source>
        <dbReference type="HAMAP-Rule" id="MF_01663"/>
    </source>
</evidence>
<dbReference type="EMBL" id="JACIBX010000016">
    <property type="protein sequence ID" value="MBB3713544.1"/>
    <property type="molecule type" value="Genomic_DNA"/>
</dbReference>
<feature type="binding site" evidence="5">
    <location>
        <position position="20"/>
    </location>
    <ligand>
        <name>substrate</name>
    </ligand>
</feature>
<evidence type="ECO:0000313" key="8">
    <source>
        <dbReference type="Proteomes" id="UP000576152"/>
    </source>
</evidence>
<dbReference type="GO" id="GO:0062192">
    <property type="term" value="F:L-rhamnose mutarotase activity"/>
    <property type="evidence" value="ECO:0007669"/>
    <property type="project" value="UniProtKB-EC"/>
</dbReference>
<evidence type="ECO:0000256" key="1">
    <source>
        <dbReference type="ARBA" id="ARBA00022490"/>
    </source>
</evidence>
<dbReference type="PANTHER" id="PTHR34389">
    <property type="entry name" value="L-RHAMNOSE MUTAROTASE"/>
    <property type="match status" value="1"/>
</dbReference>
<dbReference type="EC" id="5.1.3.32" evidence="5 6"/>
<keyword evidence="4 5" id="KW-0684">Rhamnose metabolism</keyword>
<comment type="catalytic activity">
    <reaction evidence="5">
        <text>alpha-L-rhamnose = beta-L-rhamnose</text>
        <dbReference type="Rhea" id="RHEA:25584"/>
        <dbReference type="ChEBI" id="CHEBI:27586"/>
        <dbReference type="ChEBI" id="CHEBI:27907"/>
        <dbReference type="EC" id="5.1.3.32"/>
    </reaction>
</comment>
<comment type="function">
    <text evidence="5">Involved in the anomeric conversion of L-rhamnose.</text>
</comment>
<keyword evidence="3 5" id="KW-0119">Carbohydrate metabolism</keyword>
<keyword evidence="8" id="KW-1185">Reference proteome</keyword>
<comment type="subcellular location">
    <subcellularLocation>
        <location evidence="5">Cytoplasm</location>
    </subcellularLocation>
</comment>
<keyword evidence="1 5" id="KW-0963">Cytoplasm</keyword>
<dbReference type="NCBIfam" id="TIGR02625">
    <property type="entry name" value="YiiL_rotase"/>
    <property type="match status" value="1"/>
</dbReference>
<dbReference type="InterPro" id="IPR008000">
    <property type="entry name" value="Rham/fucose_mutarotase"/>
</dbReference>
<evidence type="ECO:0000313" key="7">
    <source>
        <dbReference type="EMBL" id="MBB3713544.1"/>
    </source>
</evidence>
<accession>A0ABR6HSK7</accession>
<name>A0ABR6HSK7_9RHOB</name>